<dbReference type="Gene3D" id="3.30.70.270">
    <property type="match status" value="1"/>
</dbReference>
<dbReference type="NCBIfam" id="TIGR00254">
    <property type="entry name" value="GGDEF"/>
    <property type="match status" value="1"/>
</dbReference>
<dbReference type="Proteomes" id="UP001216558">
    <property type="component" value="Unassembled WGS sequence"/>
</dbReference>
<dbReference type="EMBL" id="JAQQXQ010000011">
    <property type="protein sequence ID" value="MDC8755577.1"/>
    <property type="molecule type" value="Genomic_DNA"/>
</dbReference>
<sequence>MTFASRFLSRSYRPAEPVAELVDSPASRAQEARRGLLQRISEFVETHDLAVTAGNLATICGGLSGSHPELAQALTSREIAGEPIDQRWLDTLGRLDPEGHSRIAGLEALMDKLEYSLMRFAQTARSAQSETSDHRGALGAQIDAMAEVELAPAAAGELARVIDLSRAMLARVEQVEAAMARSQEETDRLRENLAKARMEADVDHLTGLPNRRAFERRLVSASIEARAKGEPLSIAFCDVDRFKLINDRHGHDAGDRVLCAVAATFNEHAGDACFVARHGGEEFVLLFYGMDKEAARAKLDTIRRAQAARQLMNRDTGQPFGRVTFSGGVAEVTEDADTRSALTRADAALYRAKEDGRNRVMVS</sequence>
<gene>
    <name evidence="5" type="ORF">OIK40_13085</name>
</gene>
<evidence type="ECO:0000256" key="1">
    <source>
        <dbReference type="ARBA" id="ARBA00012528"/>
    </source>
</evidence>
<dbReference type="EC" id="2.7.7.65" evidence="1"/>
<name>A0ABT5JVM1_9SPHN</name>
<dbReference type="SMART" id="SM00267">
    <property type="entry name" value="GGDEF"/>
    <property type="match status" value="1"/>
</dbReference>
<comment type="caution">
    <text evidence="5">The sequence shown here is derived from an EMBL/GenBank/DDBJ whole genome shotgun (WGS) entry which is preliminary data.</text>
</comment>
<dbReference type="RefSeq" id="WP_273678785.1">
    <property type="nucleotide sequence ID" value="NZ_JAQQXQ010000011.1"/>
</dbReference>
<reference evidence="5 6" key="1">
    <citation type="submission" date="2022-10" db="EMBL/GenBank/DDBJ databases">
        <title>Erythrobacter sp. sf7 Genome sequencing.</title>
        <authorList>
            <person name="Park S."/>
        </authorList>
    </citation>
    <scope>NUCLEOTIDE SEQUENCE [LARGE SCALE GENOMIC DNA]</scope>
    <source>
        <strain evidence="6">sf7</strain>
    </source>
</reference>
<comment type="catalytic activity">
    <reaction evidence="2">
        <text>2 GTP = 3',3'-c-di-GMP + 2 diphosphate</text>
        <dbReference type="Rhea" id="RHEA:24898"/>
        <dbReference type="ChEBI" id="CHEBI:33019"/>
        <dbReference type="ChEBI" id="CHEBI:37565"/>
        <dbReference type="ChEBI" id="CHEBI:58805"/>
        <dbReference type="EC" id="2.7.7.65"/>
    </reaction>
</comment>
<evidence type="ECO:0000256" key="3">
    <source>
        <dbReference type="SAM" id="Coils"/>
    </source>
</evidence>
<proteinExistence type="predicted"/>
<dbReference type="CDD" id="cd01949">
    <property type="entry name" value="GGDEF"/>
    <property type="match status" value="1"/>
</dbReference>
<evidence type="ECO:0000259" key="4">
    <source>
        <dbReference type="PROSITE" id="PS50887"/>
    </source>
</evidence>
<evidence type="ECO:0000313" key="5">
    <source>
        <dbReference type="EMBL" id="MDC8755577.1"/>
    </source>
</evidence>
<dbReference type="InterPro" id="IPR000160">
    <property type="entry name" value="GGDEF_dom"/>
</dbReference>
<feature type="domain" description="GGDEF" evidence="4">
    <location>
        <begin position="230"/>
        <end position="363"/>
    </location>
</feature>
<evidence type="ECO:0000256" key="2">
    <source>
        <dbReference type="ARBA" id="ARBA00034247"/>
    </source>
</evidence>
<evidence type="ECO:0000313" key="6">
    <source>
        <dbReference type="Proteomes" id="UP001216558"/>
    </source>
</evidence>
<dbReference type="PANTHER" id="PTHR45138">
    <property type="entry name" value="REGULATORY COMPONENTS OF SENSORY TRANSDUCTION SYSTEM"/>
    <property type="match status" value="1"/>
</dbReference>
<accession>A0ABT5JVM1</accession>
<dbReference type="InterPro" id="IPR043128">
    <property type="entry name" value="Rev_trsase/Diguanyl_cyclase"/>
</dbReference>
<organism evidence="5 6">
    <name type="scientific">Erythrobacter fulvus</name>
    <dbReference type="NCBI Taxonomy" id="2987523"/>
    <lineage>
        <taxon>Bacteria</taxon>
        <taxon>Pseudomonadati</taxon>
        <taxon>Pseudomonadota</taxon>
        <taxon>Alphaproteobacteria</taxon>
        <taxon>Sphingomonadales</taxon>
        <taxon>Erythrobacteraceae</taxon>
        <taxon>Erythrobacter/Porphyrobacter group</taxon>
        <taxon>Erythrobacter</taxon>
    </lineage>
</organism>
<keyword evidence="3" id="KW-0175">Coiled coil</keyword>
<feature type="coiled-coil region" evidence="3">
    <location>
        <begin position="165"/>
        <end position="199"/>
    </location>
</feature>
<dbReference type="InterPro" id="IPR029787">
    <property type="entry name" value="Nucleotide_cyclase"/>
</dbReference>
<dbReference type="SUPFAM" id="SSF55073">
    <property type="entry name" value="Nucleotide cyclase"/>
    <property type="match status" value="1"/>
</dbReference>
<dbReference type="Pfam" id="PF00990">
    <property type="entry name" value="GGDEF"/>
    <property type="match status" value="1"/>
</dbReference>
<dbReference type="InterPro" id="IPR050469">
    <property type="entry name" value="Diguanylate_Cyclase"/>
</dbReference>
<dbReference type="PROSITE" id="PS50887">
    <property type="entry name" value="GGDEF"/>
    <property type="match status" value="1"/>
</dbReference>
<dbReference type="PANTHER" id="PTHR45138:SF9">
    <property type="entry name" value="DIGUANYLATE CYCLASE DGCM-RELATED"/>
    <property type="match status" value="1"/>
</dbReference>
<keyword evidence="6" id="KW-1185">Reference proteome</keyword>
<protein>
    <recommendedName>
        <fullName evidence="1">diguanylate cyclase</fullName>
        <ecNumber evidence="1">2.7.7.65</ecNumber>
    </recommendedName>
</protein>